<evidence type="ECO:0000256" key="5">
    <source>
        <dbReference type="ARBA" id="ARBA00023175"/>
    </source>
</evidence>
<feature type="domain" description="TH1" evidence="9">
    <location>
        <begin position="846"/>
        <end position="1030"/>
    </location>
</feature>
<evidence type="ECO:0000259" key="8">
    <source>
        <dbReference type="PROSITE" id="PS51456"/>
    </source>
</evidence>
<keyword evidence="2 7" id="KW-0547">Nucleotide-binding</keyword>
<evidence type="ECO:0000313" key="10">
    <source>
        <dbReference type="EMBL" id="CAL8120288.1"/>
    </source>
</evidence>
<keyword evidence="4 7" id="KW-0518">Myosin</keyword>
<evidence type="ECO:0008006" key="12">
    <source>
        <dbReference type="Google" id="ProtNLM"/>
    </source>
</evidence>
<evidence type="ECO:0000256" key="7">
    <source>
        <dbReference type="PROSITE-ProRule" id="PRU00782"/>
    </source>
</evidence>
<evidence type="ECO:0000256" key="4">
    <source>
        <dbReference type="ARBA" id="ARBA00023123"/>
    </source>
</evidence>
<dbReference type="PANTHER" id="PTHR13140">
    <property type="entry name" value="MYOSIN"/>
    <property type="match status" value="1"/>
</dbReference>
<dbReference type="Gene3D" id="1.20.58.530">
    <property type="match status" value="1"/>
</dbReference>
<evidence type="ECO:0000256" key="2">
    <source>
        <dbReference type="ARBA" id="ARBA00022741"/>
    </source>
</evidence>
<evidence type="ECO:0000259" key="9">
    <source>
        <dbReference type="PROSITE" id="PS51757"/>
    </source>
</evidence>
<keyword evidence="3 7" id="KW-0067">ATP-binding</keyword>
<dbReference type="PROSITE" id="PS51456">
    <property type="entry name" value="MYOSIN_MOTOR"/>
    <property type="match status" value="1"/>
</dbReference>
<keyword evidence="11" id="KW-1185">Reference proteome</keyword>
<feature type="domain" description="Myosin motor" evidence="8">
    <location>
        <begin position="14"/>
        <end position="691"/>
    </location>
</feature>
<dbReference type="PRINTS" id="PR00193">
    <property type="entry name" value="MYOSINHEAVY"/>
</dbReference>
<accession>A0ABP1R560</accession>
<dbReference type="Gene3D" id="1.20.120.720">
    <property type="entry name" value="Myosin VI head, motor domain, U50 subdomain"/>
    <property type="match status" value="1"/>
</dbReference>
<dbReference type="Gene3D" id="1.10.10.820">
    <property type="match status" value="1"/>
</dbReference>
<reference evidence="10 11" key="1">
    <citation type="submission" date="2024-08" db="EMBL/GenBank/DDBJ databases">
        <authorList>
            <person name="Cucini C."/>
            <person name="Frati F."/>
        </authorList>
    </citation>
    <scope>NUCLEOTIDE SEQUENCE [LARGE SCALE GENOMIC DNA]</scope>
</reference>
<sequence length="1032" mass="119289">MRMENALENRDTFGVSDAVLLDDPDNTDEFIENLRKRFRGDIIYTYIGPVLIVTNPYKPLPIYAEDSIKKYQNVNYIEVAPHVFGLTDNAYKQLREENRDQCILISGESGSGKTEASKQILQYIAAASRNVSSVETTKDKLLYSNPVLEAFGNAQTNRNDNSSRFGKYMDIEFDFRGSPIGGHILNYLLEKSRVVNQSQGERNFHIFYQLLTGVDDATLSSLQLTRSVVNYNYLNQGQVKIAGQDDKKQFEVVKQAMSRVGFEDAEITEVFQIVAAILHVGNVNFKQDGHYGKIATPDVVKTAAQLLGCTPEKLTKAFTHRTIEARGDFVTSPLTFDQCTYARDALSKAVYERLFTWLVSKLNESLKSDFNGKRTLMGILDIYGFEIFEKNSFEQFCINYCNEKLQQLFIELTLKSEQEEYRKEGIEWQHVDYFNNKVICDLIEERHKGMIAIMDEECLRPGDANDFSLLEKMDENLSSHNHYLSHKIANNVTRKSLTRDEFRLLHYAGEVTYKVHGFLDKNNDLLFRDLREAMTQSNKKILQLVFPAGELLRKKRPDTAATQFKNSLAQLMEILMSKEPSYIRCIKPNDFKKSGVFDLEIVGHQVKYLGLMENLRVRRAGFAYRRKYDTFLDRYKSLCPQTWPHFQGPADKGVELLMKHLGYHEDDYQLGKTKIFIRHAQTLFAIEDAFQIRKEQLVSKIKAIWLGRRQRKAYLEMRKQVIFVQKYARRFLAAREYKKRRWASNVIRGFVIGFMNRNQDANAANEKFLQFVRYQFLRRLAKSLPNIILRHDQKWPSAPKSCAEANRILCKVHRRLVVRKYVRGLDPEKKRQLEMKYLAHELFKGKKCTYEGTVKNYFKEYRPEDLRSRVASIENNVRNSGERLLYCTTVTKYDRHGYKPRERILTLSNGALYLHDAKDLKQKHKILLTDLTGITITNMGDGLLVFRIPPELKQQKGDLIVNCPHVIEAVTKIIDAASQNKSLLNIVPPGEIQHGMNGGKKQGIIEVKKSDSELMEITKRKGHLIVVSFVSC</sequence>
<keyword evidence="5 7" id="KW-0505">Motor protein</keyword>
<feature type="region of interest" description="Actin-binding" evidence="7">
    <location>
        <begin position="568"/>
        <end position="590"/>
    </location>
</feature>
<feature type="binding site" evidence="7">
    <location>
        <begin position="107"/>
        <end position="114"/>
    </location>
    <ligand>
        <name>ATP</name>
        <dbReference type="ChEBI" id="CHEBI:30616"/>
    </ligand>
</feature>
<dbReference type="Pfam" id="PF00063">
    <property type="entry name" value="Myosin_head"/>
    <property type="match status" value="1"/>
</dbReference>
<dbReference type="Proteomes" id="UP001642540">
    <property type="component" value="Unassembled WGS sequence"/>
</dbReference>
<protein>
    <recommendedName>
        <fullName evidence="12">Myosin-IB</fullName>
    </recommendedName>
</protein>
<dbReference type="PROSITE" id="PS50096">
    <property type="entry name" value="IQ"/>
    <property type="match status" value="1"/>
</dbReference>
<dbReference type="InterPro" id="IPR036072">
    <property type="entry name" value="MYSc_Myo1"/>
</dbReference>
<dbReference type="EMBL" id="CAXLJM020000062">
    <property type="protein sequence ID" value="CAL8120288.1"/>
    <property type="molecule type" value="Genomic_DNA"/>
</dbReference>
<proteinExistence type="inferred from homology"/>
<dbReference type="SMART" id="SM00242">
    <property type="entry name" value="MYSc"/>
    <property type="match status" value="1"/>
</dbReference>
<dbReference type="Gene3D" id="3.40.850.10">
    <property type="entry name" value="Kinesin motor domain"/>
    <property type="match status" value="1"/>
</dbReference>
<dbReference type="Gene3D" id="1.20.5.4820">
    <property type="match status" value="1"/>
</dbReference>
<dbReference type="InterPro" id="IPR001609">
    <property type="entry name" value="Myosin_head_motor_dom-like"/>
</dbReference>
<dbReference type="SUPFAM" id="SSF52540">
    <property type="entry name" value="P-loop containing nucleoside triphosphate hydrolases"/>
    <property type="match status" value="1"/>
</dbReference>
<dbReference type="CDD" id="cd01378">
    <property type="entry name" value="MYSc_Myo1"/>
    <property type="match status" value="1"/>
</dbReference>
<comment type="similarity">
    <text evidence="1 7">Belongs to the TRAFAC class myosin-kinesin ATPase superfamily. Myosin family.</text>
</comment>
<dbReference type="InterPro" id="IPR027417">
    <property type="entry name" value="P-loop_NTPase"/>
</dbReference>
<dbReference type="Pfam" id="PF06017">
    <property type="entry name" value="Myosin_TH1"/>
    <property type="match status" value="1"/>
</dbReference>
<dbReference type="InterPro" id="IPR010926">
    <property type="entry name" value="Myosin_TH1"/>
</dbReference>
<comment type="caution">
    <text evidence="10">The sequence shown here is derived from an EMBL/GenBank/DDBJ whole genome shotgun (WGS) entry which is preliminary data.</text>
</comment>
<evidence type="ECO:0000313" key="11">
    <source>
        <dbReference type="Proteomes" id="UP001642540"/>
    </source>
</evidence>
<evidence type="ECO:0000256" key="1">
    <source>
        <dbReference type="ARBA" id="ARBA00008314"/>
    </source>
</evidence>
<name>A0ABP1R560_9HEXA</name>
<evidence type="ECO:0000256" key="6">
    <source>
        <dbReference type="ARBA" id="ARBA00023203"/>
    </source>
</evidence>
<dbReference type="PANTHER" id="PTHR13140:SF679">
    <property type="entry name" value="UNCONVENTIONAL MYOSIN IC"/>
    <property type="match status" value="1"/>
</dbReference>
<evidence type="ECO:0000256" key="3">
    <source>
        <dbReference type="ARBA" id="ARBA00022840"/>
    </source>
</evidence>
<gene>
    <name evidence="10" type="ORF">ODALV1_LOCUS18938</name>
</gene>
<keyword evidence="6 7" id="KW-0009">Actin-binding</keyword>
<organism evidence="10 11">
    <name type="scientific">Orchesella dallaii</name>
    <dbReference type="NCBI Taxonomy" id="48710"/>
    <lineage>
        <taxon>Eukaryota</taxon>
        <taxon>Metazoa</taxon>
        <taxon>Ecdysozoa</taxon>
        <taxon>Arthropoda</taxon>
        <taxon>Hexapoda</taxon>
        <taxon>Collembola</taxon>
        <taxon>Entomobryomorpha</taxon>
        <taxon>Entomobryoidea</taxon>
        <taxon>Orchesellidae</taxon>
        <taxon>Orchesellinae</taxon>
        <taxon>Orchesella</taxon>
    </lineage>
</organism>
<dbReference type="PROSITE" id="PS51757">
    <property type="entry name" value="TH1"/>
    <property type="match status" value="1"/>
</dbReference>
<dbReference type="InterPro" id="IPR036961">
    <property type="entry name" value="Kinesin_motor_dom_sf"/>
</dbReference>